<dbReference type="OrthoDB" id="66964at2759"/>
<dbReference type="GeneID" id="54298064"/>
<protein>
    <submittedName>
        <fullName evidence="1">Uncharacterized protein</fullName>
    </submittedName>
</protein>
<dbReference type="RefSeq" id="XP_033396967.1">
    <property type="nucleotide sequence ID" value="XM_033540568.1"/>
</dbReference>
<evidence type="ECO:0000313" key="2">
    <source>
        <dbReference type="Proteomes" id="UP000799438"/>
    </source>
</evidence>
<accession>A0A6A6BDE5</accession>
<evidence type="ECO:0000313" key="1">
    <source>
        <dbReference type="EMBL" id="KAF2141254.1"/>
    </source>
</evidence>
<dbReference type="EMBL" id="ML995487">
    <property type="protein sequence ID" value="KAF2141254.1"/>
    <property type="molecule type" value="Genomic_DNA"/>
</dbReference>
<dbReference type="AlphaFoldDB" id="A0A6A6BDE5"/>
<reference evidence="1" key="1">
    <citation type="journal article" date="2020" name="Stud. Mycol.">
        <title>101 Dothideomycetes genomes: a test case for predicting lifestyles and emergence of pathogens.</title>
        <authorList>
            <person name="Haridas S."/>
            <person name="Albert R."/>
            <person name="Binder M."/>
            <person name="Bloem J."/>
            <person name="Labutti K."/>
            <person name="Salamov A."/>
            <person name="Andreopoulos B."/>
            <person name="Baker S."/>
            <person name="Barry K."/>
            <person name="Bills G."/>
            <person name="Bluhm B."/>
            <person name="Cannon C."/>
            <person name="Castanera R."/>
            <person name="Culley D."/>
            <person name="Daum C."/>
            <person name="Ezra D."/>
            <person name="Gonzalez J."/>
            <person name="Henrissat B."/>
            <person name="Kuo A."/>
            <person name="Liang C."/>
            <person name="Lipzen A."/>
            <person name="Lutzoni F."/>
            <person name="Magnuson J."/>
            <person name="Mondo S."/>
            <person name="Nolan M."/>
            <person name="Ohm R."/>
            <person name="Pangilinan J."/>
            <person name="Park H.-J."/>
            <person name="Ramirez L."/>
            <person name="Alfaro M."/>
            <person name="Sun H."/>
            <person name="Tritt A."/>
            <person name="Yoshinaga Y."/>
            <person name="Zwiers L.-H."/>
            <person name="Turgeon B."/>
            <person name="Goodwin S."/>
            <person name="Spatafora J."/>
            <person name="Crous P."/>
            <person name="Grigoriev I."/>
        </authorList>
    </citation>
    <scope>NUCLEOTIDE SEQUENCE</scope>
    <source>
        <strain evidence="1">CBS 121167</strain>
    </source>
</reference>
<dbReference type="Proteomes" id="UP000799438">
    <property type="component" value="Unassembled WGS sequence"/>
</dbReference>
<proteinExistence type="predicted"/>
<gene>
    <name evidence="1" type="ORF">K452DRAFT_287960</name>
</gene>
<organism evidence="1 2">
    <name type="scientific">Aplosporella prunicola CBS 121167</name>
    <dbReference type="NCBI Taxonomy" id="1176127"/>
    <lineage>
        <taxon>Eukaryota</taxon>
        <taxon>Fungi</taxon>
        <taxon>Dikarya</taxon>
        <taxon>Ascomycota</taxon>
        <taxon>Pezizomycotina</taxon>
        <taxon>Dothideomycetes</taxon>
        <taxon>Dothideomycetes incertae sedis</taxon>
        <taxon>Botryosphaeriales</taxon>
        <taxon>Aplosporellaceae</taxon>
        <taxon>Aplosporella</taxon>
    </lineage>
</organism>
<keyword evidence="2" id="KW-1185">Reference proteome</keyword>
<name>A0A6A6BDE5_9PEZI</name>
<sequence length="230" mass="24582">MLPPIDPSTLDRNPRFKALYESLAAEKLNQDASTRDPDLEKTDAARREAIAARRTARAKTQILLAALEAARKHAVELPDELHEVLGVVSALANERVKDPVERELLGEDVAYFVQHIRPIAAALSAQLLALGTLLLQVALPDTSPSDEYIATLPTHAQTQQSAIRSTTHALATQRTHLAALSAAALSAQAHAAEAAIRVLEQTAHGSVARGLRAKAECLATVARGVELKIG</sequence>